<gene>
    <name evidence="2" type="ORF">AM587_10009061</name>
</gene>
<evidence type="ECO:0000313" key="2">
    <source>
        <dbReference type="EMBL" id="KUF78722.1"/>
    </source>
</evidence>
<dbReference type="Proteomes" id="UP000052943">
    <property type="component" value="Unassembled WGS sequence"/>
</dbReference>
<organism evidence="2 3">
    <name type="scientific">Phytophthora nicotianae</name>
    <name type="common">Potato buckeye rot agent</name>
    <name type="synonym">Phytophthora parasitica</name>
    <dbReference type="NCBI Taxonomy" id="4792"/>
    <lineage>
        <taxon>Eukaryota</taxon>
        <taxon>Sar</taxon>
        <taxon>Stramenopiles</taxon>
        <taxon>Oomycota</taxon>
        <taxon>Peronosporomycetes</taxon>
        <taxon>Peronosporales</taxon>
        <taxon>Peronosporaceae</taxon>
        <taxon>Phytophthora</taxon>
    </lineage>
</organism>
<dbReference type="OrthoDB" id="10466384at2759"/>
<sequence length="183" mass="20112">MKTEPKPGKPVSSMRALAIVSLLAWITSVSAALIPGNINATPSTLKIEEGDVSSQRFLRTTTIEERRLAAKEFDRMSDLAKTLELGQTKQFHIDGKSSDDVFKILELNKAGDQLFTNQQLPRLLDYVSTAKKKNSNLDEIATLRSFYKDKTLAKTISAAGEGDTKSALVTKVEKALKKDNPSN</sequence>
<evidence type="ECO:0008006" key="4">
    <source>
        <dbReference type="Google" id="ProtNLM"/>
    </source>
</evidence>
<feature type="chain" id="PRO_5006940080" description="RxLR effector protein" evidence="1">
    <location>
        <begin position="32"/>
        <end position="183"/>
    </location>
</feature>
<proteinExistence type="predicted"/>
<dbReference type="AlphaFoldDB" id="A0A0W8C3V1"/>
<dbReference type="EMBL" id="LNFO01005283">
    <property type="protein sequence ID" value="KUF78722.1"/>
    <property type="molecule type" value="Genomic_DNA"/>
</dbReference>
<feature type="signal peptide" evidence="1">
    <location>
        <begin position="1"/>
        <end position="31"/>
    </location>
</feature>
<comment type="caution">
    <text evidence="2">The sequence shown here is derived from an EMBL/GenBank/DDBJ whole genome shotgun (WGS) entry which is preliminary data.</text>
</comment>
<keyword evidence="1" id="KW-0732">Signal</keyword>
<name>A0A0W8C3V1_PHYNI</name>
<evidence type="ECO:0000256" key="1">
    <source>
        <dbReference type="SAM" id="SignalP"/>
    </source>
</evidence>
<reference evidence="2 3" key="1">
    <citation type="submission" date="2015-11" db="EMBL/GenBank/DDBJ databases">
        <title>Genomes and virulence difference between two physiological races of Phytophthora nicotianae.</title>
        <authorList>
            <person name="Liu H."/>
            <person name="Ma X."/>
            <person name="Yu H."/>
            <person name="Fang D."/>
            <person name="Li Y."/>
            <person name="Wang X."/>
            <person name="Wang W."/>
            <person name="Dong Y."/>
            <person name="Xiao B."/>
        </authorList>
    </citation>
    <scope>NUCLEOTIDE SEQUENCE [LARGE SCALE GENOMIC DNA]</scope>
    <source>
        <strain evidence="3">race 0</strain>
    </source>
</reference>
<protein>
    <recommendedName>
        <fullName evidence="4">RxLR effector protein</fullName>
    </recommendedName>
</protein>
<evidence type="ECO:0000313" key="3">
    <source>
        <dbReference type="Proteomes" id="UP000052943"/>
    </source>
</evidence>
<accession>A0A0W8C3V1</accession>